<protein>
    <recommendedName>
        <fullName evidence="2">Protein kinase domain-containing protein</fullName>
    </recommendedName>
</protein>
<feature type="region of interest" description="Disordered" evidence="1">
    <location>
        <begin position="529"/>
        <end position="559"/>
    </location>
</feature>
<dbReference type="Pfam" id="PF00069">
    <property type="entry name" value="Pkinase"/>
    <property type="match status" value="1"/>
</dbReference>
<dbReference type="InterPro" id="IPR011009">
    <property type="entry name" value="Kinase-like_dom_sf"/>
</dbReference>
<dbReference type="PROSITE" id="PS50011">
    <property type="entry name" value="PROTEIN_KINASE_DOM"/>
    <property type="match status" value="1"/>
</dbReference>
<feature type="region of interest" description="Disordered" evidence="1">
    <location>
        <begin position="866"/>
        <end position="899"/>
    </location>
</feature>
<dbReference type="PANTHER" id="PTHR24359:SF1">
    <property type="entry name" value="INHIBITOR OF NUCLEAR FACTOR KAPPA-B KINASE EPSILON SUBUNIT HOMOLOG 1-RELATED"/>
    <property type="match status" value="1"/>
</dbReference>
<sequence>MFFPSDYDWLMATPIAEYTTTPYLPPAVQDLLSKISTIQRRCNDGRNGVLIPKAELRTYFEESNKLENLLEDLQIDNMFLSAVRNKCLIIFVILILLRQHDHIPKFADHDFLFDKRLPFVENDRGSWPVECHGFFGEFYKYQWAFCVKPWHEGSFTGDVFADAARFPISERNSLREGSNSSTFMIKLYTEYNHFQSKSDCFVQKICSLDHNKYYENEVTTYQLLMQQHDIKPNIVEFYGYFRYREELNMILEYANGGTLEQLFKTTPPNDTQFVSFWKNFSKVFVPLLRLHTIKHRSIDYEAIHQDIKPSNIIIHHANVSTTYDPVFKLIDFGFSRFQQRCPVNGDSIPDESGDQQYSAPEMCKSSGVLQRTQYYASYNIDTWSFGAVLSETIVWSVLGPSGIDRYRKKRESATKNHPRLNNAGYEGCFHDGKHVLREVKEMLVEAQNVAKRDSIALGIVSCMANLVNIMLEARLPRVSDINVRTSLESAFDFLRGPSYLNEVPKLMSPPTLPPGMQGERTTRWAQLVPSDKDEQSAELRSSSPMAPPPPRPSGRDPFASFIQGITAANAGPSSPKEVRFDPNIPALSPETARVSTTSPSRTQSVTGFPSLTIGAVLNQVILCKERKTVFTKSKTVRSALLRELDGYIDLAAKLSGRDQIFLFDNSESMLSHWLVPSGVVYTFEALAYLVKDFSPGGLQAYYGSAFEGLCKKNRDEIIKMITTIMPRPGRQSNMAGSFHYIWKDWWQKNCPRLGKSPSLKQTRKQRKVSITVFTDGLWKTSEGGFQGFGGVEKDIEEIFMTMFRSEVDPSTIGIQFIQFGQDPEGSKRLAHLQDKLRSNEISADIIDVEPSTGNVWKMLLGSFDRPATSQSPIPEAQRSVEAESPIATAKGKERERKRR</sequence>
<evidence type="ECO:0000256" key="1">
    <source>
        <dbReference type="SAM" id="MobiDB-lite"/>
    </source>
</evidence>
<dbReference type="Gene3D" id="1.10.510.10">
    <property type="entry name" value="Transferase(Phosphotransferase) domain 1"/>
    <property type="match status" value="1"/>
</dbReference>
<accession>A0A8K0W096</accession>
<dbReference type="SUPFAM" id="SSF56112">
    <property type="entry name" value="Protein kinase-like (PK-like)"/>
    <property type="match status" value="1"/>
</dbReference>
<proteinExistence type="predicted"/>
<dbReference type="OrthoDB" id="5986190at2759"/>
<gene>
    <name evidence="3" type="ORF">FB567DRAFT_617467</name>
</gene>
<dbReference type="InterPro" id="IPR000719">
    <property type="entry name" value="Prot_kinase_dom"/>
</dbReference>
<feature type="compositionally biased region" description="Basic and acidic residues" evidence="1">
    <location>
        <begin position="890"/>
        <end position="899"/>
    </location>
</feature>
<name>A0A8K0W096_9PLEO</name>
<dbReference type="CDD" id="cd00180">
    <property type="entry name" value="PKc"/>
    <property type="match status" value="1"/>
</dbReference>
<dbReference type="AlphaFoldDB" id="A0A8K0W096"/>
<dbReference type="SMART" id="SM00220">
    <property type="entry name" value="S_TKc"/>
    <property type="match status" value="1"/>
</dbReference>
<evidence type="ECO:0000259" key="2">
    <source>
        <dbReference type="PROSITE" id="PS50011"/>
    </source>
</evidence>
<evidence type="ECO:0000313" key="4">
    <source>
        <dbReference type="Proteomes" id="UP000813461"/>
    </source>
</evidence>
<dbReference type="EMBL" id="JAGMVJ010000005">
    <property type="protein sequence ID" value="KAH7090176.1"/>
    <property type="molecule type" value="Genomic_DNA"/>
</dbReference>
<reference evidence="3" key="1">
    <citation type="journal article" date="2021" name="Nat. Commun.">
        <title>Genetic determinants of endophytism in the Arabidopsis root mycobiome.</title>
        <authorList>
            <person name="Mesny F."/>
            <person name="Miyauchi S."/>
            <person name="Thiergart T."/>
            <person name="Pickel B."/>
            <person name="Atanasova L."/>
            <person name="Karlsson M."/>
            <person name="Huettel B."/>
            <person name="Barry K.W."/>
            <person name="Haridas S."/>
            <person name="Chen C."/>
            <person name="Bauer D."/>
            <person name="Andreopoulos W."/>
            <person name="Pangilinan J."/>
            <person name="LaButti K."/>
            <person name="Riley R."/>
            <person name="Lipzen A."/>
            <person name="Clum A."/>
            <person name="Drula E."/>
            <person name="Henrissat B."/>
            <person name="Kohler A."/>
            <person name="Grigoriev I.V."/>
            <person name="Martin F.M."/>
            <person name="Hacquard S."/>
        </authorList>
    </citation>
    <scope>NUCLEOTIDE SEQUENCE</scope>
    <source>
        <strain evidence="3">MPI-SDFR-AT-0120</strain>
    </source>
</reference>
<dbReference type="SUPFAM" id="SSF53300">
    <property type="entry name" value="vWA-like"/>
    <property type="match status" value="1"/>
</dbReference>
<dbReference type="GO" id="GO:0005524">
    <property type="term" value="F:ATP binding"/>
    <property type="evidence" value="ECO:0007669"/>
    <property type="project" value="InterPro"/>
</dbReference>
<dbReference type="GO" id="GO:0004674">
    <property type="term" value="F:protein serine/threonine kinase activity"/>
    <property type="evidence" value="ECO:0007669"/>
    <property type="project" value="TreeGrafter"/>
</dbReference>
<organism evidence="3 4">
    <name type="scientific">Paraphoma chrysanthemicola</name>
    <dbReference type="NCBI Taxonomy" id="798071"/>
    <lineage>
        <taxon>Eukaryota</taxon>
        <taxon>Fungi</taxon>
        <taxon>Dikarya</taxon>
        <taxon>Ascomycota</taxon>
        <taxon>Pezizomycotina</taxon>
        <taxon>Dothideomycetes</taxon>
        <taxon>Pleosporomycetidae</taxon>
        <taxon>Pleosporales</taxon>
        <taxon>Pleosporineae</taxon>
        <taxon>Phaeosphaeriaceae</taxon>
        <taxon>Paraphoma</taxon>
    </lineage>
</organism>
<evidence type="ECO:0000313" key="3">
    <source>
        <dbReference type="EMBL" id="KAH7090176.1"/>
    </source>
</evidence>
<keyword evidence="4" id="KW-1185">Reference proteome</keyword>
<comment type="caution">
    <text evidence="3">The sequence shown here is derived from an EMBL/GenBank/DDBJ whole genome shotgun (WGS) entry which is preliminary data.</text>
</comment>
<feature type="domain" description="Protein kinase" evidence="2">
    <location>
        <begin position="168"/>
        <end position="500"/>
    </location>
</feature>
<dbReference type="Proteomes" id="UP000813461">
    <property type="component" value="Unassembled WGS sequence"/>
</dbReference>
<dbReference type="InterPro" id="IPR036465">
    <property type="entry name" value="vWFA_dom_sf"/>
</dbReference>
<dbReference type="PANTHER" id="PTHR24359">
    <property type="entry name" value="SERINE/THREONINE-PROTEIN KINASE SBK1"/>
    <property type="match status" value="1"/>
</dbReference>